<dbReference type="InterPro" id="IPR036291">
    <property type="entry name" value="NAD(P)-bd_dom_sf"/>
</dbReference>
<dbReference type="OrthoDB" id="6235964at2759"/>
<dbReference type="GO" id="GO:0048270">
    <property type="term" value="F:methionine adenosyltransferase regulator activity"/>
    <property type="evidence" value="ECO:0007669"/>
    <property type="project" value="TreeGrafter"/>
</dbReference>
<protein>
    <recommendedName>
        <fullName evidence="1">RmlD-like substrate binding domain-containing protein</fullName>
    </recommendedName>
</protein>
<dbReference type="PANTHER" id="PTHR10491">
    <property type="entry name" value="DTDP-4-DEHYDRORHAMNOSE REDUCTASE"/>
    <property type="match status" value="1"/>
</dbReference>
<dbReference type="InterPro" id="IPR029903">
    <property type="entry name" value="RmlD-like-bd"/>
</dbReference>
<dbReference type="AlphaFoldDB" id="A0A5N6KYA1"/>
<dbReference type="PANTHER" id="PTHR10491:SF4">
    <property type="entry name" value="METHIONINE ADENOSYLTRANSFERASE 2 SUBUNIT BETA"/>
    <property type="match status" value="1"/>
</dbReference>
<dbReference type="Gene3D" id="3.40.50.720">
    <property type="entry name" value="NAD(P)-binding Rossmann-like Domain"/>
    <property type="match status" value="1"/>
</dbReference>
<evidence type="ECO:0000259" key="1">
    <source>
        <dbReference type="Pfam" id="PF04321"/>
    </source>
</evidence>
<evidence type="ECO:0000313" key="2">
    <source>
        <dbReference type="EMBL" id="KAB8360798.1"/>
    </source>
</evidence>
<dbReference type="GO" id="GO:0048269">
    <property type="term" value="C:methionine adenosyltransferase complex"/>
    <property type="evidence" value="ECO:0007669"/>
    <property type="project" value="TreeGrafter"/>
</dbReference>
<dbReference type="InterPro" id="IPR005913">
    <property type="entry name" value="dTDP_dehydrorham_reduct"/>
</dbReference>
<gene>
    <name evidence="2" type="ORF">FH972_024532</name>
</gene>
<reference evidence="2 3" key="1">
    <citation type="submission" date="2019-06" db="EMBL/GenBank/DDBJ databases">
        <title>A chromosomal-level reference genome of Carpinus fangiana (Coryloideae, Betulaceae).</title>
        <authorList>
            <person name="Yang X."/>
            <person name="Wang Z."/>
            <person name="Zhang L."/>
            <person name="Hao G."/>
            <person name="Liu J."/>
            <person name="Yang Y."/>
        </authorList>
    </citation>
    <scope>NUCLEOTIDE SEQUENCE [LARGE SCALE GENOMIC DNA]</scope>
    <source>
        <strain evidence="2">Cfa_2016G</strain>
        <tissue evidence="2">Leaf</tissue>
    </source>
</reference>
<comment type="caution">
    <text evidence="2">The sequence shown here is derived from an EMBL/GenBank/DDBJ whole genome shotgun (WGS) entry which is preliminary data.</text>
</comment>
<sequence>MDHWSLRYPTCTEDIGRVLAEAAEKLLALSVDARKAVSGGTRILHFSAEERMTKFEICETLAGILGLELGQMRANEQGNDPAASVQRPYDCHLSTAELQELGVDVRAQKFEPWFRRYLRAVRR</sequence>
<proteinExistence type="predicted"/>
<feature type="domain" description="RmlD-like substrate binding" evidence="1">
    <location>
        <begin position="3"/>
        <end position="105"/>
    </location>
</feature>
<dbReference type="EMBL" id="VIBQ01000017">
    <property type="protein sequence ID" value="KAB8360798.1"/>
    <property type="molecule type" value="Genomic_DNA"/>
</dbReference>
<dbReference type="Pfam" id="PF04321">
    <property type="entry name" value="RmlD_sub_bind"/>
    <property type="match status" value="1"/>
</dbReference>
<accession>A0A5N6KYA1</accession>
<keyword evidence="3" id="KW-1185">Reference proteome</keyword>
<evidence type="ECO:0000313" key="3">
    <source>
        <dbReference type="Proteomes" id="UP000327013"/>
    </source>
</evidence>
<dbReference type="SUPFAM" id="SSF51735">
    <property type="entry name" value="NAD(P)-binding Rossmann-fold domains"/>
    <property type="match status" value="1"/>
</dbReference>
<name>A0A5N6KYA1_9ROSI</name>
<dbReference type="Proteomes" id="UP000327013">
    <property type="component" value="Unassembled WGS sequence"/>
</dbReference>
<organism evidence="2 3">
    <name type="scientific">Carpinus fangiana</name>
    <dbReference type="NCBI Taxonomy" id="176857"/>
    <lineage>
        <taxon>Eukaryota</taxon>
        <taxon>Viridiplantae</taxon>
        <taxon>Streptophyta</taxon>
        <taxon>Embryophyta</taxon>
        <taxon>Tracheophyta</taxon>
        <taxon>Spermatophyta</taxon>
        <taxon>Magnoliopsida</taxon>
        <taxon>eudicotyledons</taxon>
        <taxon>Gunneridae</taxon>
        <taxon>Pentapetalae</taxon>
        <taxon>rosids</taxon>
        <taxon>fabids</taxon>
        <taxon>Fagales</taxon>
        <taxon>Betulaceae</taxon>
        <taxon>Carpinus</taxon>
    </lineage>
</organism>
<dbReference type="GO" id="GO:0006556">
    <property type="term" value="P:S-adenosylmethionine biosynthetic process"/>
    <property type="evidence" value="ECO:0007669"/>
    <property type="project" value="UniProtKB-UniPathway"/>
</dbReference>
<dbReference type="UniPathway" id="UPA00315">
    <property type="reaction ID" value="UER00080"/>
</dbReference>